<dbReference type="Pfam" id="PF00384">
    <property type="entry name" value="Molybdopterin"/>
    <property type="match status" value="1"/>
</dbReference>
<dbReference type="InterPro" id="IPR050612">
    <property type="entry name" value="Prok_Mopterin_Oxidored"/>
</dbReference>
<evidence type="ECO:0000313" key="7">
    <source>
        <dbReference type="EMBL" id="GIM45875.1"/>
    </source>
</evidence>
<dbReference type="GO" id="GO:0051536">
    <property type="term" value="F:iron-sulfur cluster binding"/>
    <property type="evidence" value="ECO:0007669"/>
    <property type="project" value="UniProtKB-KW"/>
</dbReference>
<dbReference type="RefSeq" id="WP_282199037.1">
    <property type="nucleotide sequence ID" value="NZ_BOQE01000001.1"/>
</dbReference>
<evidence type="ECO:0000313" key="8">
    <source>
        <dbReference type="Proteomes" id="UP001057291"/>
    </source>
</evidence>
<accession>A0AAV4LDH1</accession>
<dbReference type="Pfam" id="PF04879">
    <property type="entry name" value="Molybdop_Fe4S4"/>
    <property type="match status" value="1"/>
</dbReference>
<feature type="domain" description="4Fe-4S Mo/W bis-MGD-type" evidence="6">
    <location>
        <begin position="3"/>
        <end position="60"/>
    </location>
</feature>
<dbReference type="Pfam" id="PF01568">
    <property type="entry name" value="Molydop_binding"/>
    <property type="match status" value="1"/>
</dbReference>
<evidence type="ECO:0000259" key="6">
    <source>
        <dbReference type="PROSITE" id="PS51669"/>
    </source>
</evidence>
<sequence>MAEHRVLTACPLDCWDACSMVAYVHDGRLIKVEGNPDHPITQGSLCVKGKRLVDRLYHPKRILSPLKKVNGEWIEIEWEQAFREIAAKMREASLRYGPTAVMHMYDYGSGGMLKALEERFFNLFGGYTEIVGSLCWEAGLQAQTYDFGIPLSHHPNDLVNARAIVVWGRNVSVTNMHMMPFIKKALKRGTKLVLVNPLATDLSSRCDLQIRPRPGTDGALALGVARIIYERGTYDHEFVEKHAVGFSEFASYLQQFSPERVSEITGVPVSEIEQLAELYENGPVSTLLGIGLQRYGNGGNTIRAIDALCAMSGQVGKPGGGVQYANRIWGPLLDMNALTMPERRTAHRVFSVVRQAEEILQADPPVEILFVTRSNPISQIPNSKRTQEAYQKIGTVVVIDMFLNDTAEYADYFLPCTTVFEEEDILYSSMWHSTISYIHPVVPPQGKAKPDWQIFAGLAEHLGFADEFMRPIHEWMEMVIAPLKELGVTLERLQEEGFATVPSEEIPFSDHQFPTPSGKYEFYSRRALEDGASALPEYKEPLESPVRQPDLAVKYPYHLLSVHPRRSLNTQHYLVSSEQPWVEVSPDLARKKRLSEGDRVRVFNERGAITGILKITPLMHPHVIKIEQGRPRSMGGGINDLTSNHHADLGKAASAQYDCLVNIEKIDSMNKVL</sequence>
<dbReference type="GO" id="GO:0016491">
    <property type="term" value="F:oxidoreductase activity"/>
    <property type="evidence" value="ECO:0007669"/>
    <property type="project" value="InterPro"/>
</dbReference>
<dbReference type="SUPFAM" id="SSF53706">
    <property type="entry name" value="Formate dehydrogenase/DMSO reductase, domains 1-3"/>
    <property type="match status" value="1"/>
</dbReference>
<dbReference type="PANTHER" id="PTHR43742:SF6">
    <property type="entry name" value="OXIDOREDUCTASE YYAE-RELATED"/>
    <property type="match status" value="1"/>
</dbReference>
<dbReference type="SUPFAM" id="SSF50692">
    <property type="entry name" value="ADC-like"/>
    <property type="match status" value="1"/>
</dbReference>
<dbReference type="AlphaFoldDB" id="A0AAV4LDH1"/>
<dbReference type="InterPro" id="IPR006656">
    <property type="entry name" value="Mopterin_OxRdtase"/>
</dbReference>
<comment type="cofactor">
    <cofactor evidence="1">
        <name>Mo-bis(molybdopterin guanine dinucleotide)</name>
        <dbReference type="ChEBI" id="CHEBI:60539"/>
    </cofactor>
</comment>
<keyword evidence="3" id="KW-0479">Metal-binding</keyword>
<keyword evidence="4" id="KW-0408">Iron</keyword>
<comment type="caution">
    <text evidence="7">The sequence shown here is derived from an EMBL/GenBank/DDBJ whole genome shotgun (WGS) entry which is preliminary data.</text>
</comment>
<evidence type="ECO:0000256" key="1">
    <source>
        <dbReference type="ARBA" id="ARBA00001942"/>
    </source>
</evidence>
<dbReference type="InterPro" id="IPR009010">
    <property type="entry name" value="Asp_de-COase-like_dom_sf"/>
</dbReference>
<dbReference type="Gene3D" id="2.40.40.20">
    <property type="match status" value="1"/>
</dbReference>
<dbReference type="Proteomes" id="UP001057291">
    <property type="component" value="Unassembled WGS sequence"/>
</dbReference>
<protein>
    <submittedName>
        <fullName evidence="7">Oxidoreductase YyaE</fullName>
    </submittedName>
</protein>
<keyword evidence="8" id="KW-1185">Reference proteome</keyword>
<dbReference type="Gene3D" id="3.40.50.740">
    <property type="match status" value="1"/>
</dbReference>
<evidence type="ECO:0000256" key="5">
    <source>
        <dbReference type="ARBA" id="ARBA00023014"/>
    </source>
</evidence>
<gene>
    <name evidence="7" type="primary">yyaE</name>
    <name evidence="7" type="ORF">DNHGIG_14240</name>
</gene>
<organism evidence="7 8">
    <name type="scientific">Collibacillus ludicampi</name>
    <dbReference type="NCBI Taxonomy" id="2771369"/>
    <lineage>
        <taxon>Bacteria</taxon>
        <taxon>Bacillati</taxon>
        <taxon>Bacillota</taxon>
        <taxon>Bacilli</taxon>
        <taxon>Bacillales</taxon>
        <taxon>Alicyclobacillaceae</taxon>
        <taxon>Collibacillus</taxon>
    </lineage>
</organism>
<reference evidence="7" key="1">
    <citation type="journal article" date="2023" name="Int. J. Syst. Evol. Microbiol.">
        <title>Collibacillus ludicampi gen. nov., sp. nov., a new soil bacterium of the family Alicyclobacillaceae.</title>
        <authorList>
            <person name="Jojima T."/>
            <person name="Ioku Y."/>
            <person name="Fukuta Y."/>
            <person name="Shirasaka N."/>
            <person name="Matsumura Y."/>
            <person name="Mori M."/>
        </authorList>
    </citation>
    <scope>NUCLEOTIDE SEQUENCE</scope>
    <source>
        <strain evidence="7">TP075</strain>
    </source>
</reference>
<dbReference type="PROSITE" id="PS51669">
    <property type="entry name" value="4FE4S_MOW_BIS_MGD"/>
    <property type="match status" value="1"/>
</dbReference>
<dbReference type="InterPro" id="IPR006963">
    <property type="entry name" value="Mopterin_OxRdtase_4Fe-4S_dom"/>
</dbReference>
<name>A0AAV4LDH1_9BACL</name>
<evidence type="ECO:0000256" key="3">
    <source>
        <dbReference type="ARBA" id="ARBA00022723"/>
    </source>
</evidence>
<evidence type="ECO:0000256" key="2">
    <source>
        <dbReference type="ARBA" id="ARBA00010312"/>
    </source>
</evidence>
<dbReference type="SMART" id="SM00926">
    <property type="entry name" value="Molybdop_Fe4S4"/>
    <property type="match status" value="1"/>
</dbReference>
<dbReference type="GO" id="GO:0043546">
    <property type="term" value="F:molybdopterin cofactor binding"/>
    <property type="evidence" value="ECO:0007669"/>
    <property type="project" value="InterPro"/>
</dbReference>
<dbReference type="InterPro" id="IPR006657">
    <property type="entry name" value="MoPterin_dinucl-bd_dom"/>
</dbReference>
<dbReference type="Gene3D" id="3.30.2070.10">
    <property type="entry name" value="Formate dehydrogenase/DMSO reductase"/>
    <property type="match status" value="1"/>
</dbReference>
<evidence type="ECO:0000256" key="4">
    <source>
        <dbReference type="ARBA" id="ARBA00023004"/>
    </source>
</evidence>
<dbReference type="GO" id="GO:0046872">
    <property type="term" value="F:metal ion binding"/>
    <property type="evidence" value="ECO:0007669"/>
    <property type="project" value="UniProtKB-KW"/>
</dbReference>
<proteinExistence type="inferred from homology"/>
<keyword evidence="5" id="KW-0411">Iron-sulfur</keyword>
<dbReference type="Gene3D" id="2.20.25.90">
    <property type="entry name" value="ADC-like domains"/>
    <property type="match status" value="1"/>
</dbReference>
<dbReference type="PANTHER" id="PTHR43742">
    <property type="entry name" value="TRIMETHYLAMINE-N-OXIDE REDUCTASE"/>
    <property type="match status" value="1"/>
</dbReference>
<dbReference type="CDD" id="cd02766">
    <property type="entry name" value="MopB_3"/>
    <property type="match status" value="1"/>
</dbReference>
<comment type="similarity">
    <text evidence="2">Belongs to the prokaryotic molybdopterin-containing oxidoreductase family.</text>
</comment>
<dbReference type="Gene3D" id="3.40.228.10">
    <property type="entry name" value="Dimethylsulfoxide Reductase, domain 2"/>
    <property type="match status" value="1"/>
</dbReference>
<dbReference type="EMBL" id="BOQE01000001">
    <property type="protein sequence ID" value="GIM45875.1"/>
    <property type="molecule type" value="Genomic_DNA"/>
</dbReference>